<keyword evidence="3" id="KW-1185">Reference proteome</keyword>
<protein>
    <submittedName>
        <fullName evidence="2">Diamine N-acetyltransferase</fullName>
    </submittedName>
</protein>
<comment type="caution">
    <text evidence="2">The sequence shown here is derived from an EMBL/GenBank/DDBJ whole genome shotgun (WGS) entry which is preliminary data.</text>
</comment>
<gene>
    <name evidence="2" type="ORF">C7377_1400</name>
</gene>
<dbReference type="RefSeq" id="WP_116496604.1">
    <property type="nucleotide sequence ID" value="NZ_QENZ01000004.1"/>
</dbReference>
<dbReference type="GO" id="GO:0016747">
    <property type="term" value="F:acyltransferase activity, transferring groups other than amino-acyl groups"/>
    <property type="evidence" value="ECO:0007669"/>
    <property type="project" value="InterPro"/>
</dbReference>
<dbReference type="PROSITE" id="PS51186">
    <property type="entry name" value="GNAT"/>
    <property type="match status" value="1"/>
</dbReference>
<evidence type="ECO:0000313" key="2">
    <source>
        <dbReference type="EMBL" id="PVX51067.1"/>
    </source>
</evidence>
<name>A0A7L4UQA1_BALHA</name>
<reference evidence="2 3" key="1">
    <citation type="submission" date="2018-05" db="EMBL/GenBank/DDBJ databases">
        <title>Genomic Encyclopedia of Type Strains, Phase IV (KMG-IV): sequencing the most valuable type-strain genomes for metagenomic binning, comparative biology and taxonomic classification.</title>
        <authorList>
            <person name="Goeker M."/>
        </authorList>
    </citation>
    <scope>NUCLEOTIDE SEQUENCE [LARGE SCALE GENOMIC DNA]</scope>
    <source>
        <strain evidence="2 3">DSM 28579</strain>
    </source>
</reference>
<proteinExistence type="predicted"/>
<accession>A0A7L4UQA1</accession>
<keyword evidence="2" id="KW-0808">Transferase</keyword>
<dbReference type="PANTHER" id="PTHR43415:SF3">
    <property type="entry name" value="GNAT-FAMILY ACETYLTRANSFERASE"/>
    <property type="match status" value="1"/>
</dbReference>
<dbReference type="SUPFAM" id="SSF55729">
    <property type="entry name" value="Acyl-CoA N-acyltransferases (Nat)"/>
    <property type="match status" value="1"/>
</dbReference>
<dbReference type="AlphaFoldDB" id="A0A7L4UQA1"/>
<dbReference type="EMBL" id="QENZ01000004">
    <property type="protein sequence ID" value="PVX51067.1"/>
    <property type="molecule type" value="Genomic_DNA"/>
</dbReference>
<feature type="domain" description="N-acetyltransferase" evidence="1">
    <location>
        <begin position="8"/>
        <end position="171"/>
    </location>
</feature>
<dbReference type="Gene3D" id="3.40.630.30">
    <property type="match status" value="1"/>
</dbReference>
<organism evidence="2 3">
    <name type="scientific">Balneicella halophila</name>
    <dbReference type="NCBI Taxonomy" id="1537566"/>
    <lineage>
        <taxon>Bacteria</taxon>
        <taxon>Pseudomonadati</taxon>
        <taxon>Bacteroidota</taxon>
        <taxon>Bacteroidia</taxon>
        <taxon>Bacteroidales</taxon>
        <taxon>Balneicellaceae</taxon>
        <taxon>Balneicella</taxon>
    </lineage>
</organism>
<dbReference type="OrthoDB" id="893030at2"/>
<evidence type="ECO:0000259" key="1">
    <source>
        <dbReference type="PROSITE" id="PS51186"/>
    </source>
</evidence>
<dbReference type="PANTHER" id="PTHR43415">
    <property type="entry name" value="SPERMIDINE N(1)-ACETYLTRANSFERASE"/>
    <property type="match status" value="1"/>
</dbReference>
<sequence>MLLKGKHISLRALEPNDIDLLYALENNTMLWELSNTKAPFSKHILQKYIEISHLDIYETKQLRLVIQTDAGNPIGLIDLFDFDPYHLRAGVGVFIDKKYEGNGYSSKAIQLLKEYALQSLGMHQLYANILATNEKSLALFQKQGFTIAGSKKDWIKTFEGWQDEYLLQCFL</sequence>
<dbReference type="InterPro" id="IPR000182">
    <property type="entry name" value="GNAT_dom"/>
</dbReference>
<dbReference type="InterPro" id="IPR016181">
    <property type="entry name" value="Acyl_CoA_acyltransferase"/>
</dbReference>
<evidence type="ECO:0000313" key="3">
    <source>
        <dbReference type="Proteomes" id="UP000251835"/>
    </source>
</evidence>
<dbReference type="Pfam" id="PF13302">
    <property type="entry name" value="Acetyltransf_3"/>
    <property type="match status" value="1"/>
</dbReference>
<dbReference type="Proteomes" id="UP000251835">
    <property type="component" value="Unassembled WGS sequence"/>
</dbReference>